<keyword evidence="1" id="KW-0472">Membrane</keyword>
<feature type="transmembrane region" description="Helical" evidence="1">
    <location>
        <begin position="129"/>
        <end position="147"/>
    </location>
</feature>
<keyword evidence="1" id="KW-1133">Transmembrane helix</keyword>
<dbReference type="Proteomes" id="UP001205046">
    <property type="component" value="Unassembled WGS sequence"/>
</dbReference>
<keyword evidence="3" id="KW-1185">Reference proteome</keyword>
<accession>A0ABT2HSQ2</accession>
<proteinExistence type="predicted"/>
<feature type="transmembrane region" description="Helical" evidence="1">
    <location>
        <begin position="76"/>
        <end position="97"/>
    </location>
</feature>
<gene>
    <name evidence="2" type="ORF">M3B43_10395</name>
</gene>
<sequence>MATSDVRPVRIPEPAWYLLALVRILIGLEFLWAFLDKTFGLTFSTAAEDAWINGGSPTYGYLSAERALQEVFQPLAGVWIVDVLFMLGLLGVGVGLLLGVAVRLSAVAGALMLLMMWLAAFPIATHPFINYNLIHAVVVLALAFLVTHQRLSLAGPWQRITRGAAWLK</sequence>
<evidence type="ECO:0000256" key="1">
    <source>
        <dbReference type="SAM" id="Phobius"/>
    </source>
</evidence>
<organism evidence="2 3">
    <name type="scientific">Nesterenkonia massiliensis</name>
    <dbReference type="NCBI Taxonomy" id="1232429"/>
    <lineage>
        <taxon>Bacteria</taxon>
        <taxon>Bacillati</taxon>
        <taxon>Actinomycetota</taxon>
        <taxon>Actinomycetes</taxon>
        <taxon>Micrococcales</taxon>
        <taxon>Micrococcaceae</taxon>
        <taxon>Nesterenkonia</taxon>
    </lineage>
</organism>
<protein>
    <submittedName>
        <fullName evidence="2">DoxX family membrane protein</fullName>
    </submittedName>
</protein>
<keyword evidence="1" id="KW-0812">Transmembrane</keyword>
<comment type="caution">
    <text evidence="2">The sequence shown here is derived from an EMBL/GenBank/DDBJ whole genome shotgun (WGS) entry which is preliminary data.</text>
</comment>
<feature type="transmembrane region" description="Helical" evidence="1">
    <location>
        <begin position="15"/>
        <end position="35"/>
    </location>
</feature>
<evidence type="ECO:0000313" key="2">
    <source>
        <dbReference type="EMBL" id="MCT1607719.1"/>
    </source>
</evidence>
<feature type="transmembrane region" description="Helical" evidence="1">
    <location>
        <begin position="104"/>
        <end position="123"/>
    </location>
</feature>
<reference evidence="2 3" key="1">
    <citation type="submission" date="2022-04" db="EMBL/GenBank/DDBJ databases">
        <title>Human microbiome associated bacterial genomes.</title>
        <authorList>
            <person name="Sandstrom S."/>
            <person name="Salamzade R."/>
            <person name="Kalan L.R."/>
        </authorList>
    </citation>
    <scope>NUCLEOTIDE SEQUENCE [LARGE SCALE GENOMIC DNA]</scope>
    <source>
        <strain evidence="3">p3-SID767</strain>
    </source>
</reference>
<dbReference type="EMBL" id="JALXMO010000036">
    <property type="protein sequence ID" value="MCT1607719.1"/>
    <property type="molecule type" value="Genomic_DNA"/>
</dbReference>
<name>A0ABT2HSQ2_9MICC</name>
<evidence type="ECO:0000313" key="3">
    <source>
        <dbReference type="Proteomes" id="UP001205046"/>
    </source>
</evidence>
<dbReference type="RefSeq" id="WP_260073598.1">
    <property type="nucleotide sequence ID" value="NZ_JALXMO010000036.1"/>
</dbReference>